<keyword evidence="4" id="KW-0255">Endonuclease</keyword>
<proteinExistence type="predicted"/>
<dbReference type="AlphaFoldDB" id="A0A0N5C4X4"/>
<reference evidence="7" key="1">
    <citation type="submission" date="2017-02" db="UniProtKB">
        <authorList>
            <consortium name="WormBaseParasite"/>
        </authorList>
    </citation>
    <scope>IDENTIFICATION</scope>
</reference>
<dbReference type="Proteomes" id="UP000046392">
    <property type="component" value="Unplaced"/>
</dbReference>
<dbReference type="InterPro" id="IPR050951">
    <property type="entry name" value="Retrovirus_Pol_polyprotein"/>
</dbReference>
<name>A0A0N5C4X4_STREA</name>
<dbReference type="PANTHER" id="PTHR37984">
    <property type="entry name" value="PROTEIN CBG26694"/>
    <property type="match status" value="1"/>
</dbReference>
<dbReference type="WBParaSite" id="SPAL_0001300300.1">
    <property type="protein sequence ID" value="SPAL_0001300300.1"/>
    <property type="gene ID" value="SPAL_0001300300"/>
</dbReference>
<dbReference type="PANTHER" id="PTHR37984:SF5">
    <property type="entry name" value="PROTEIN NYNRIN-LIKE"/>
    <property type="match status" value="1"/>
</dbReference>
<keyword evidence="6" id="KW-1185">Reference proteome</keyword>
<dbReference type="SUPFAM" id="SSF50630">
    <property type="entry name" value="Acid proteases"/>
    <property type="match status" value="1"/>
</dbReference>
<dbReference type="GO" id="GO:0004519">
    <property type="term" value="F:endonuclease activity"/>
    <property type="evidence" value="ECO:0007669"/>
    <property type="project" value="UniProtKB-KW"/>
</dbReference>
<feature type="compositionally biased region" description="Basic residues" evidence="5">
    <location>
        <begin position="132"/>
        <end position="142"/>
    </location>
</feature>
<keyword evidence="1" id="KW-0808">Transferase</keyword>
<keyword evidence="3" id="KW-0540">Nuclease</keyword>
<evidence type="ECO:0000256" key="4">
    <source>
        <dbReference type="ARBA" id="ARBA00022759"/>
    </source>
</evidence>
<dbReference type="InterPro" id="IPR021109">
    <property type="entry name" value="Peptidase_aspartic_dom_sf"/>
</dbReference>
<accession>A0A0N5C4X4</accession>
<sequence>MEHNMADLLYNLLPDEVIQELCTNVGIGADYDTMKSFLLKRFGITRNQDRARLMLKTFQLEPQSNQFESQLKELCSLVYDTAPKASPTTLFSFQQTLICQALAHDDKLWDLAYASKAVNHFELIDELVSYKRGKSNQRRSKPKNNSCRIHPNSKHTSSECRVLNNEKIQTKLPTKNRPFSNSQKDDGKEARCNQITISKSEPMNDLRIPVTVNQTDLSRKCVAYIDGGSQKTLILQKVATDLGLPLSKSNISIISFGDVVTPTKGSTNLQFTIGQHSYEFLFYIVESHPDPYSQIFLGNDFLASINADVLHRANGSALRINEDVIPNINLPLSSRGSSIQVNRVMTQSQDEVKTKICTDYPSVISKHKFDIGRCTVQLEPIVHKNQELPPFHKYDVPFKLRSEVQRQIAELVSHDIIRPTSTIPYCFNLETLTNQSSDFRLHKYIFKIQQFSPTIRWIPGQHNVVADALSRSFAIKSCSTSPHSSILRKEETLGTLPSDKLLLSTS</sequence>
<feature type="region of interest" description="Disordered" evidence="5">
    <location>
        <begin position="132"/>
        <end position="159"/>
    </location>
</feature>
<dbReference type="GO" id="GO:0016779">
    <property type="term" value="F:nucleotidyltransferase activity"/>
    <property type="evidence" value="ECO:0007669"/>
    <property type="project" value="UniProtKB-KW"/>
</dbReference>
<dbReference type="STRING" id="174720.A0A0N5C4X4"/>
<evidence type="ECO:0000256" key="5">
    <source>
        <dbReference type="SAM" id="MobiDB-lite"/>
    </source>
</evidence>
<evidence type="ECO:0000256" key="2">
    <source>
        <dbReference type="ARBA" id="ARBA00022695"/>
    </source>
</evidence>
<organism evidence="6 7">
    <name type="scientific">Strongyloides papillosus</name>
    <name type="common">Intestinal threadworm</name>
    <dbReference type="NCBI Taxonomy" id="174720"/>
    <lineage>
        <taxon>Eukaryota</taxon>
        <taxon>Metazoa</taxon>
        <taxon>Ecdysozoa</taxon>
        <taxon>Nematoda</taxon>
        <taxon>Chromadorea</taxon>
        <taxon>Rhabditida</taxon>
        <taxon>Tylenchina</taxon>
        <taxon>Panagrolaimomorpha</taxon>
        <taxon>Strongyloidoidea</taxon>
        <taxon>Strongyloididae</taxon>
        <taxon>Strongyloides</taxon>
    </lineage>
</organism>
<evidence type="ECO:0000256" key="3">
    <source>
        <dbReference type="ARBA" id="ARBA00022722"/>
    </source>
</evidence>
<dbReference type="CDD" id="cd00303">
    <property type="entry name" value="retropepsin_like"/>
    <property type="match status" value="1"/>
</dbReference>
<dbReference type="Gene3D" id="2.40.70.10">
    <property type="entry name" value="Acid Proteases"/>
    <property type="match status" value="1"/>
</dbReference>
<evidence type="ECO:0000313" key="7">
    <source>
        <dbReference type="WBParaSite" id="SPAL_0001300300.1"/>
    </source>
</evidence>
<keyword evidence="2" id="KW-0548">Nucleotidyltransferase</keyword>
<protein>
    <submittedName>
        <fullName evidence="7">Reverse transcriptase</fullName>
    </submittedName>
</protein>
<evidence type="ECO:0000256" key="1">
    <source>
        <dbReference type="ARBA" id="ARBA00022679"/>
    </source>
</evidence>
<evidence type="ECO:0000313" key="6">
    <source>
        <dbReference type="Proteomes" id="UP000046392"/>
    </source>
</evidence>
<keyword evidence="4" id="KW-0378">Hydrolase</keyword>